<feature type="domain" description="ABC transmembrane type-1" evidence="8">
    <location>
        <begin position="87"/>
        <end position="302"/>
    </location>
</feature>
<evidence type="ECO:0000256" key="4">
    <source>
        <dbReference type="ARBA" id="ARBA00022692"/>
    </source>
</evidence>
<evidence type="ECO:0000256" key="3">
    <source>
        <dbReference type="ARBA" id="ARBA00022475"/>
    </source>
</evidence>
<reference evidence="9" key="1">
    <citation type="submission" date="2022-06" db="EMBL/GenBank/DDBJ databases">
        <title>Vallitalea longa sp. nov., an anaerobic bacterium isolated from marine sediment.</title>
        <authorList>
            <person name="Hirano S."/>
            <person name="Terahara T."/>
            <person name="Mori K."/>
            <person name="Hamada M."/>
            <person name="Matsumoto R."/>
            <person name="Kobayashi T."/>
        </authorList>
    </citation>
    <scope>NUCLEOTIDE SEQUENCE</scope>
    <source>
        <strain evidence="9">SH18-1</strain>
    </source>
</reference>
<evidence type="ECO:0000256" key="5">
    <source>
        <dbReference type="ARBA" id="ARBA00022989"/>
    </source>
</evidence>
<dbReference type="Gene3D" id="1.10.3720.10">
    <property type="entry name" value="MetI-like"/>
    <property type="match status" value="1"/>
</dbReference>
<dbReference type="RefSeq" id="WP_281818531.1">
    <property type="nucleotide sequence ID" value="NZ_BRLB01000017.1"/>
</dbReference>
<dbReference type="EMBL" id="BRLB01000017">
    <property type="protein sequence ID" value="GKX31454.1"/>
    <property type="molecule type" value="Genomic_DNA"/>
</dbReference>
<dbReference type="PROSITE" id="PS50928">
    <property type="entry name" value="ABC_TM1"/>
    <property type="match status" value="1"/>
</dbReference>
<feature type="transmembrane region" description="Helical" evidence="7">
    <location>
        <begin position="21"/>
        <end position="41"/>
    </location>
</feature>
<gene>
    <name evidence="9" type="ORF">SH1V18_39340</name>
</gene>
<dbReference type="GO" id="GO:0055085">
    <property type="term" value="P:transmembrane transport"/>
    <property type="evidence" value="ECO:0007669"/>
    <property type="project" value="InterPro"/>
</dbReference>
<protein>
    <submittedName>
        <fullName evidence="9">Sugar ABC transporter permease</fullName>
    </submittedName>
</protein>
<evidence type="ECO:0000256" key="1">
    <source>
        <dbReference type="ARBA" id="ARBA00004651"/>
    </source>
</evidence>
<feature type="transmembrane region" description="Helical" evidence="7">
    <location>
        <begin position="177"/>
        <end position="202"/>
    </location>
</feature>
<evidence type="ECO:0000256" key="7">
    <source>
        <dbReference type="RuleBase" id="RU363032"/>
    </source>
</evidence>
<evidence type="ECO:0000256" key="6">
    <source>
        <dbReference type="ARBA" id="ARBA00023136"/>
    </source>
</evidence>
<keyword evidence="2 7" id="KW-0813">Transport</keyword>
<dbReference type="Proteomes" id="UP001144256">
    <property type="component" value="Unassembled WGS sequence"/>
</dbReference>
<organism evidence="9 10">
    <name type="scientific">Vallitalea longa</name>
    <dbReference type="NCBI Taxonomy" id="2936439"/>
    <lineage>
        <taxon>Bacteria</taxon>
        <taxon>Bacillati</taxon>
        <taxon>Bacillota</taxon>
        <taxon>Clostridia</taxon>
        <taxon>Lachnospirales</taxon>
        <taxon>Vallitaleaceae</taxon>
        <taxon>Vallitalea</taxon>
    </lineage>
</organism>
<keyword evidence="6 7" id="KW-0472">Membrane</keyword>
<dbReference type="Pfam" id="PF00528">
    <property type="entry name" value="BPD_transp_1"/>
    <property type="match status" value="1"/>
</dbReference>
<accession>A0A9W5YE92</accession>
<dbReference type="SUPFAM" id="SSF161098">
    <property type="entry name" value="MetI-like"/>
    <property type="match status" value="1"/>
</dbReference>
<keyword evidence="10" id="KW-1185">Reference proteome</keyword>
<feature type="transmembrane region" description="Helical" evidence="7">
    <location>
        <begin position="281"/>
        <end position="302"/>
    </location>
</feature>
<keyword evidence="4 7" id="KW-0812">Transmembrane</keyword>
<feature type="transmembrane region" description="Helical" evidence="7">
    <location>
        <begin position="223"/>
        <end position="245"/>
    </location>
</feature>
<comment type="similarity">
    <text evidence="7">Belongs to the binding-protein-dependent transport system permease family.</text>
</comment>
<dbReference type="PANTHER" id="PTHR43227:SF11">
    <property type="entry name" value="BLL4140 PROTEIN"/>
    <property type="match status" value="1"/>
</dbReference>
<proteinExistence type="inferred from homology"/>
<feature type="transmembrane region" description="Helical" evidence="7">
    <location>
        <begin position="91"/>
        <end position="112"/>
    </location>
</feature>
<evidence type="ECO:0000313" key="10">
    <source>
        <dbReference type="Proteomes" id="UP001144256"/>
    </source>
</evidence>
<dbReference type="CDD" id="cd06261">
    <property type="entry name" value="TM_PBP2"/>
    <property type="match status" value="1"/>
</dbReference>
<sequence length="315" mass="35782">MEKAINNRMLKKNKNKKLKKRIIKHWQLYVMILPAVIYLIIFKYKPMYGVIIAFKDFDMRAGIMGSTWVGFDNFSRLFSSYWFPIILKNTLTISLLSLVIGFPIPIILALMVNEIKNEKMKHTFQTVSYAPHFISIIVVCGMVTLFLNPSTGIINKFLNLLGMESVFFMQNSGMFKWVYVLSGIWQNVGWGAIIYFAALSGVDKSLIESAEIDGANRLQKIKYINFPVLIPTMTILFILRCGQLLGVGYEKVYLLQNATNISASEVISTYVYKMGLINSDFSFSTAVGLFNSIINAIILILANRISRKVGKSSLW</sequence>
<name>A0A9W5YE92_9FIRM</name>
<evidence type="ECO:0000313" key="9">
    <source>
        <dbReference type="EMBL" id="GKX31454.1"/>
    </source>
</evidence>
<evidence type="ECO:0000259" key="8">
    <source>
        <dbReference type="PROSITE" id="PS50928"/>
    </source>
</evidence>
<dbReference type="AlphaFoldDB" id="A0A9W5YE92"/>
<comment type="subcellular location">
    <subcellularLocation>
        <location evidence="1 7">Cell membrane</location>
        <topology evidence="1 7">Multi-pass membrane protein</topology>
    </subcellularLocation>
</comment>
<dbReference type="InterPro" id="IPR035906">
    <property type="entry name" value="MetI-like_sf"/>
</dbReference>
<evidence type="ECO:0000256" key="2">
    <source>
        <dbReference type="ARBA" id="ARBA00022448"/>
    </source>
</evidence>
<dbReference type="InterPro" id="IPR050809">
    <property type="entry name" value="UgpAE/MalFG_permease"/>
</dbReference>
<feature type="transmembrane region" description="Helical" evidence="7">
    <location>
        <begin position="133"/>
        <end position="157"/>
    </location>
</feature>
<dbReference type="PANTHER" id="PTHR43227">
    <property type="entry name" value="BLL4140 PROTEIN"/>
    <property type="match status" value="1"/>
</dbReference>
<keyword evidence="3" id="KW-1003">Cell membrane</keyword>
<dbReference type="InterPro" id="IPR000515">
    <property type="entry name" value="MetI-like"/>
</dbReference>
<comment type="caution">
    <text evidence="9">The sequence shown here is derived from an EMBL/GenBank/DDBJ whole genome shotgun (WGS) entry which is preliminary data.</text>
</comment>
<keyword evidence="5 7" id="KW-1133">Transmembrane helix</keyword>
<dbReference type="GO" id="GO:0005886">
    <property type="term" value="C:plasma membrane"/>
    <property type="evidence" value="ECO:0007669"/>
    <property type="project" value="UniProtKB-SubCell"/>
</dbReference>